<reference evidence="3" key="1">
    <citation type="submission" date="2021-01" db="EMBL/GenBank/DDBJ databases">
        <authorList>
            <person name="Corre E."/>
            <person name="Pelletier E."/>
            <person name="Niang G."/>
            <person name="Scheremetjew M."/>
            <person name="Finn R."/>
            <person name="Kale V."/>
            <person name="Holt S."/>
            <person name="Cochrane G."/>
            <person name="Meng A."/>
            <person name="Brown T."/>
            <person name="Cohen L."/>
        </authorList>
    </citation>
    <scope>NUCLEOTIDE SEQUENCE</scope>
    <source>
        <strain evidence="3">CCMP1243</strain>
    </source>
</reference>
<feature type="compositionally biased region" description="Gly residues" evidence="1">
    <location>
        <begin position="193"/>
        <end position="202"/>
    </location>
</feature>
<dbReference type="Pfam" id="PF07802">
    <property type="entry name" value="GCK"/>
    <property type="match status" value="1"/>
</dbReference>
<dbReference type="SMART" id="SM01227">
    <property type="entry name" value="GCK"/>
    <property type="match status" value="1"/>
</dbReference>
<dbReference type="PANTHER" id="PTHR34357:SF2">
    <property type="entry name" value="F26F24.3-RELATED"/>
    <property type="match status" value="1"/>
</dbReference>
<dbReference type="Gene3D" id="1.10.287.2900">
    <property type="match status" value="1"/>
</dbReference>
<dbReference type="PANTHER" id="PTHR34357">
    <property type="entry name" value="F7A19.14 PROTEIN-RELATED"/>
    <property type="match status" value="1"/>
</dbReference>
<gene>
    <name evidence="3" type="ORF">RMAR1173_LOCUS20378</name>
</gene>
<dbReference type="InterPro" id="IPR012891">
    <property type="entry name" value="GCK_dom"/>
</dbReference>
<protein>
    <recommendedName>
        <fullName evidence="2">GCK domain-containing protein</fullName>
    </recommendedName>
</protein>
<evidence type="ECO:0000259" key="2">
    <source>
        <dbReference type="SMART" id="SM01227"/>
    </source>
</evidence>
<dbReference type="AlphaFoldDB" id="A0A7S2STU1"/>
<proteinExistence type="predicted"/>
<feature type="region of interest" description="Disordered" evidence="1">
    <location>
        <begin position="180"/>
        <end position="219"/>
    </location>
</feature>
<feature type="region of interest" description="Disordered" evidence="1">
    <location>
        <begin position="73"/>
        <end position="120"/>
    </location>
</feature>
<accession>A0A7S2STU1</accession>
<name>A0A7S2STU1_9STRA</name>
<evidence type="ECO:0000256" key="1">
    <source>
        <dbReference type="SAM" id="MobiDB-lite"/>
    </source>
</evidence>
<evidence type="ECO:0000313" key="3">
    <source>
        <dbReference type="EMBL" id="CAD9709385.1"/>
    </source>
</evidence>
<feature type="domain" description="GCK" evidence="2">
    <location>
        <begin position="123"/>
        <end position="202"/>
    </location>
</feature>
<organism evidence="3">
    <name type="scientific">Rhizochromulina marina</name>
    <dbReference type="NCBI Taxonomy" id="1034831"/>
    <lineage>
        <taxon>Eukaryota</taxon>
        <taxon>Sar</taxon>
        <taxon>Stramenopiles</taxon>
        <taxon>Ochrophyta</taxon>
        <taxon>Dictyochophyceae</taxon>
        <taxon>Rhizochromulinales</taxon>
        <taxon>Rhizochromulina</taxon>
    </lineage>
</organism>
<sequence length="219" mass="23287">MVHGRGWAVARAVLGGRGWRRWQGSQQWQHWWRPIIPALAAAGPLGCLALSLDWAQGEASSQASLRITAGSGLEEMNGVDPGSEGKEGEELGGSAAAAAGSGLGGSAVDEERRERGRRRRAEDPCPFCKFMMDGPCRQEFEDWDDVVHEAKAAGRDFAEEAKEFTIVMMECMQANKDYYGPALGHLDEDEEGASGGGAGEGADSGSSGADSGESDQQKR</sequence>
<dbReference type="EMBL" id="HBHJ01030841">
    <property type="protein sequence ID" value="CAD9709385.1"/>
    <property type="molecule type" value="Transcribed_RNA"/>
</dbReference>